<sequence length="59" mass="6419">MNEMITPQVRAEIAVHEAIAALDTLIELEGSPDTSPHVRQQEGDILAQVDFDVEAFVSA</sequence>
<reference evidence="1" key="1">
    <citation type="submission" date="2020-02" db="EMBL/GenBank/DDBJ databases">
        <title>Draft genome sequence of Candidatus Afipia apatlaquensis IBT-C3, a potential strain for decolorization of textile dyes.</title>
        <authorList>
            <person name="Sanchez-Reyes A."/>
            <person name="Breton-Deval L."/>
            <person name="Mangelson H."/>
            <person name="Sanchez-Flores A."/>
        </authorList>
    </citation>
    <scope>NUCLEOTIDE SEQUENCE [LARGE SCALE GENOMIC DNA]</scope>
    <source>
        <strain evidence="1">IBT-C3</strain>
    </source>
</reference>
<dbReference type="Proteomes" id="UP000480266">
    <property type="component" value="Unassembled WGS sequence"/>
</dbReference>
<evidence type="ECO:0000313" key="1">
    <source>
        <dbReference type="EMBL" id="NGX98464.1"/>
    </source>
</evidence>
<proteinExistence type="predicted"/>
<organism evidence="1 2">
    <name type="scientific">Candidatus Afipia apatlaquensis</name>
    <dbReference type="NCBI Taxonomy" id="2712852"/>
    <lineage>
        <taxon>Bacteria</taxon>
        <taxon>Pseudomonadati</taxon>
        <taxon>Pseudomonadota</taxon>
        <taxon>Alphaproteobacteria</taxon>
        <taxon>Hyphomicrobiales</taxon>
        <taxon>Nitrobacteraceae</taxon>
        <taxon>Afipia</taxon>
    </lineage>
</organism>
<keyword evidence="2" id="KW-1185">Reference proteome</keyword>
<evidence type="ECO:0000313" key="2">
    <source>
        <dbReference type="Proteomes" id="UP000480266"/>
    </source>
</evidence>
<name>A0A7C9RIV1_9BRAD</name>
<dbReference type="EMBL" id="JAAMRR010001300">
    <property type="protein sequence ID" value="NGX98464.1"/>
    <property type="molecule type" value="Genomic_DNA"/>
</dbReference>
<accession>A0A7C9RIV1</accession>
<dbReference type="AlphaFoldDB" id="A0A7C9RIV1"/>
<comment type="caution">
    <text evidence="1">The sequence shown here is derived from an EMBL/GenBank/DDBJ whole genome shotgun (WGS) entry which is preliminary data.</text>
</comment>
<protein>
    <submittedName>
        <fullName evidence="1">Uncharacterized protein</fullName>
    </submittedName>
</protein>
<gene>
    <name evidence="1" type="ORF">G4V63_25625</name>
</gene>